<feature type="region of interest" description="Disordered" evidence="1">
    <location>
        <begin position="282"/>
        <end position="310"/>
    </location>
</feature>
<dbReference type="AlphaFoldDB" id="A0A8J6HB07"/>
<proteinExistence type="predicted"/>
<organism evidence="2 3">
    <name type="scientific">Tenebrio molitor</name>
    <name type="common">Yellow mealworm beetle</name>
    <dbReference type="NCBI Taxonomy" id="7067"/>
    <lineage>
        <taxon>Eukaryota</taxon>
        <taxon>Metazoa</taxon>
        <taxon>Ecdysozoa</taxon>
        <taxon>Arthropoda</taxon>
        <taxon>Hexapoda</taxon>
        <taxon>Insecta</taxon>
        <taxon>Pterygota</taxon>
        <taxon>Neoptera</taxon>
        <taxon>Endopterygota</taxon>
        <taxon>Coleoptera</taxon>
        <taxon>Polyphaga</taxon>
        <taxon>Cucujiformia</taxon>
        <taxon>Tenebrionidae</taxon>
        <taxon>Tenebrio</taxon>
    </lineage>
</organism>
<feature type="region of interest" description="Disordered" evidence="1">
    <location>
        <begin position="1"/>
        <end position="20"/>
    </location>
</feature>
<feature type="compositionally biased region" description="Basic and acidic residues" evidence="1">
    <location>
        <begin position="200"/>
        <end position="217"/>
    </location>
</feature>
<keyword evidence="3" id="KW-1185">Reference proteome</keyword>
<gene>
    <name evidence="2" type="ORF">GEV33_007306</name>
</gene>
<comment type="caution">
    <text evidence="2">The sequence shown here is derived from an EMBL/GenBank/DDBJ whole genome shotgun (WGS) entry which is preliminary data.</text>
</comment>
<sequence>MGARQSKRSVDITTTPKKGDDVVVEGEGKVEKIAEIDAKVTTNGAIHTEIEYAVRPWPQDRTGDDEGVVVGLWQDSYCPWPRSPPPGAELQNPPRLAVDLSFCLASQVLCRGVYSVDDFMVCHVSGPSCNDRETRTFYFYPELVFLCSQDKDETATNEEAETADIKENGTSESEDAKTPEGDTTAAGDQLNESAATVSEKSPESGDVKTEETPENKKNKDKSKKKKWSFRSISFSKKDKSKPNKDSEKNGDVKEVAEEVSPIDLQLLRCPFTNTADEFPVAPRLAAPRGPSKRRDEFPVLGPVRRTGDSPGAGCTGRFWDPVAMATAVRVSYRSGAVLMVHRYDGQEGTPSCRRRRPPSPRMTDGRDICSTDVSSVWKVSDETLSRPSANPGETPVIAFVQSLMNFAVR</sequence>
<feature type="region of interest" description="Disordered" evidence="1">
    <location>
        <begin position="152"/>
        <end position="256"/>
    </location>
</feature>
<feature type="region of interest" description="Disordered" evidence="1">
    <location>
        <begin position="346"/>
        <end position="365"/>
    </location>
</feature>
<evidence type="ECO:0000313" key="2">
    <source>
        <dbReference type="EMBL" id="KAH0815485.1"/>
    </source>
</evidence>
<name>A0A8J6HB07_TENMO</name>
<reference evidence="2" key="1">
    <citation type="journal article" date="2020" name="J Insects Food Feed">
        <title>The yellow mealworm (Tenebrio molitor) genome: a resource for the emerging insects as food and feed industry.</title>
        <authorList>
            <person name="Eriksson T."/>
            <person name="Andere A."/>
            <person name="Kelstrup H."/>
            <person name="Emery V."/>
            <person name="Picard C."/>
        </authorList>
    </citation>
    <scope>NUCLEOTIDE SEQUENCE</scope>
    <source>
        <strain evidence="2">Stoneville</strain>
        <tissue evidence="2">Whole head</tissue>
    </source>
</reference>
<feature type="compositionally biased region" description="Basic and acidic residues" evidence="1">
    <location>
        <begin position="163"/>
        <end position="180"/>
    </location>
</feature>
<dbReference type="EMBL" id="JABDTM020023037">
    <property type="protein sequence ID" value="KAH0815485.1"/>
    <property type="molecule type" value="Genomic_DNA"/>
</dbReference>
<protein>
    <submittedName>
        <fullName evidence="2">Uncharacterized protein</fullName>
    </submittedName>
</protein>
<feature type="compositionally biased region" description="Basic residues" evidence="1">
    <location>
        <begin position="218"/>
        <end position="228"/>
    </location>
</feature>
<evidence type="ECO:0000256" key="1">
    <source>
        <dbReference type="SAM" id="MobiDB-lite"/>
    </source>
</evidence>
<evidence type="ECO:0000313" key="3">
    <source>
        <dbReference type="Proteomes" id="UP000719412"/>
    </source>
</evidence>
<reference evidence="2" key="2">
    <citation type="submission" date="2021-08" db="EMBL/GenBank/DDBJ databases">
        <authorList>
            <person name="Eriksson T."/>
        </authorList>
    </citation>
    <scope>NUCLEOTIDE SEQUENCE</scope>
    <source>
        <strain evidence="2">Stoneville</strain>
        <tissue evidence="2">Whole head</tissue>
    </source>
</reference>
<feature type="compositionally biased region" description="Polar residues" evidence="1">
    <location>
        <begin position="190"/>
        <end position="199"/>
    </location>
</feature>
<dbReference type="Proteomes" id="UP000719412">
    <property type="component" value="Unassembled WGS sequence"/>
</dbReference>
<accession>A0A8J6HB07</accession>
<feature type="compositionally biased region" description="Basic and acidic residues" evidence="1">
    <location>
        <begin position="235"/>
        <end position="256"/>
    </location>
</feature>